<name>F3UYY1_STRSA</name>
<evidence type="ECO:0000313" key="2">
    <source>
        <dbReference type="Proteomes" id="UP000006459"/>
    </source>
</evidence>
<dbReference type="EMBL" id="AFFO01000015">
    <property type="protein sequence ID" value="EGJ36873.1"/>
    <property type="molecule type" value="Genomic_DNA"/>
</dbReference>
<gene>
    <name evidence="1" type="ORF">HMPREF9380_1720</name>
</gene>
<sequence length="44" mass="4746">MKTVKIASLTLLLLLVVILFPLNPLLAAFLVVISLGTAILDQKK</sequence>
<dbReference type="HOGENOM" id="CLU_218086_0_0_9"/>
<proteinExistence type="predicted"/>
<accession>F3UYY1</accession>
<comment type="caution">
    <text evidence="1">The sequence shown here is derived from an EMBL/GenBank/DDBJ whole genome shotgun (WGS) entry which is preliminary data.</text>
</comment>
<dbReference type="PATRIC" id="fig|888808.3.peg.1683"/>
<protein>
    <submittedName>
        <fullName evidence="1">Uncharacterized protein</fullName>
    </submittedName>
</protein>
<evidence type="ECO:0000313" key="1">
    <source>
        <dbReference type="EMBL" id="EGJ36873.1"/>
    </source>
</evidence>
<reference evidence="1 2" key="1">
    <citation type="submission" date="2011-03" db="EMBL/GenBank/DDBJ databases">
        <authorList>
            <person name="Muzny D."/>
            <person name="Qin X."/>
            <person name="Deng J."/>
            <person name="Jiang H."/>
            <person name="Liu Y."/>
            <person name="Qu J."/>
            <person name="Song X.-Z."/>
            <person name="Zhang L."/>
            <person name="Thornton R."/>
            <person name="Coyle M."/>
            <person name="Francisco L."/>
            <person name="Jackson L."/>
            <person name="Javaid M."/>
            <person name="Korchina V."/>
            <person name="Kovar C."/>
            <person name="Mata R."/>
            <person name="Mathew T."/>
            <person name="Ngo R."/>
            <person name="Nguyen L."/>
            <person name="Nguyen N."/>
            <person name="Okwuonu G."/>
            <person name="Ongeri F."/>
            <person name="Pham C."/>
            <person name="Simmons D."/>
            <person name="Wilczek-Boney K."/>
            <person name="Hale W."/>
            <person name="Jakkamsetti A."/>
            <person name="Pham P."/>
            <person name="Ruth R."/>
            <person name="San Lucas F."/>
            <person name="Warren J."/>
            <person name="Zhang J."/>
            <person name="Zhao Z."/>
            <person name="Zhou C."/>
            <person name="Zhu D."/>
            <person name="Lee S."/>
            <person name="Bess C."/>
            <person name="Blankenburg K."/>
            <person name="Forbes L."/>
            <person name="Fu Q."/>
            <person name="Gubbala S."/>
            <person name="Hirani K."/>
            <person name="Jayaseelan J.C."/>
            <person name="Lara F."/>
            <person name="Munidasa M."/>
            <person name="Palculict T."/>
            <person name="Patil S."/>
            <person name="Pu L.-L."/>
            <person name="Saada N."/>
            <person name="Tang L."/>
            <person name="Weissenberger G."/>
            <person name="Zhu Y."/>
            <person name="Hemphill L."/>
            <person name="Shang Y."/>
            <person name="Youmans B."/>
            <person name="Ayvaz T."/>
            <person name="Ross M."/>
            <person name="Santibanez J."/>
            <person name="Aqrawi P."/>
            <person name="Gross S."/>
            <person name="Joshi V."/>
            <person name="Fowler G."/>
            <person name="Nazareth L."/>
            <person name="Reid J."/>
            <person name="Worley K."/>
            <person name="Petrosino J."/>
            <person name="Highlander S."/>
            <person name="Gibbs R."/>
        </authorList>
    </citation>
    <scope>NUCLEOTIDE SEQUENCE [LARGE SCALE GENOMIC DNA]</scope>
    <source>
        <strain evidence="1 2">SK49</strain>
    </source>
</reference>
<dbReference type="RefSeq" id="WP_004193031.1">
    <property type="nucleotide sequence ID" value="NZ_GL890986.1"/>
</dbReference>
<dbReference type="eggNOG" id="ENOG5030CUY">
    <property type="taxonomic scope" value="Bacteria"/>
</dbReference>
<dbReference type="Proteomes" id="UP000006459">
    <property type="component" value="Unassembled WGS sequence"/>
</dbReference>
<organism evidence="1 2">
    <name type="scientific">Streptococcus sanguinis SK49</name>
    <dbReference type="NCBI Taxonomy" id="888808"/>
    <lineage>
        <taxon>Bacteria</taxon>
        <taxon>Bacillati</taxon>
        <taxon>Bacillota</taxon>
        <taxon>Bacilli</taxon>
        <taxon>Lactobacillales</taxon>
        <taxon>Streptococcaceae</taxon>
        <taxon>Streptococcus</taxon>
    </lineage>
</organism>
<dbReference type="AlphaFoldDB" id="F3UYY1"/>